<proteinExistence type="predicted"/>
<feature type="domain" description="Lysozyme inhibitor LprI-like N-terminal" evidence="2">
    <location>
        <begin position="61"/>
        <end position="148"/>
    </location>
</feature>
<organism evidence="3 4">
    <name type="scientific">Stenotrophomonas indicatrix</name>
    <dbReference type="NCBI Taxonomy" id="2045451"/>
    <lineage>
        <taxon>Bacteria</taxon>
        <taxon>Pseudomonadati</taxon>
        <taxon>Pseudomonadota</taxon>
        <taxon>Gammaproteobacteria</taxon>
        <taxon>Lysobacterales</taxon>
        <taxon>Lysobacteraceae</taxon>
        <taxon>Stenotrophomonas</taxon>
    </lineage>
</organism>
<gene>
    <name evidence="3" type="ORF">SAMN04488690_0532</name>
</gene>
<feature type="signal peptide" evidence="1">
    <location>
        <begin position="1"/>
        <end position="29"/>
    </location>
</feature>
<dbReference type="InterPro" id="IPR028994">
    <property type="entry name" value="Integrin_alpha_N"/>
</dbReference>
<dbReference type="InterPro" id="IPR058087">
    <property type="entry name" value="XAC2610_dom"/>
</dbReference>
<keyword evidence="1" id="KW-0732">Signal</keyword>
<evidence type="ECO:0000259" key="2">
    <source>
        <dbReference type="Pfam" id="PF07007"/>
    </source>
</evidence>
<dbReference type="Proteomes" id="UP000191133">
    <property type="component" value="Unassembled WGS sequence"/>
</dbReference>
<evidence type="ECO:0000313" key="3">
    <source>
        <dbReference type="EMBL" id="SLM22858.1"/>
    </source>
</evidence>
<name>A0A1W1GUC9_9GAMM</name>
<dbReference type="SUPFAM" id="SSF69318">
    <property type="entry name" value="Integrin alpha N-terminal domain"/>
    <property type="match status" value="1"/>
</dbReference>
<dbReference type="AlphaFoldDB" id="A0A1W1GUC9"/>
<dbReference type="NCBIfam" id="NF047539">
    <property type="entry name" value="XAC2610_fam"/>
    <property type="match status" value="1"/>
</dbReference>
<protein>
    <submittedName>
        <fullName evidence="3">Uncharacterized conserved protein YecT, DUF1311 family</fullName>
    </submittedName>
</protein>
<dbReference type="Gene3D" id="1.20.1270.180">
    <property type="match status" value="1"/>
</dbReference>
<dbReference type="Pfam" id="PF07007">
    <property type="entry name" value="LprI"/>
    <property type="match status" value="1"/>
</dbReference>
<feature type="chain" id="PRO_5012484069" evidence="1">
    <location>
        <begin position="30"/>
        <end position="362"/>
    </location>
</feature>
<reference evidence="4" key="1">
    <citation type="submission" date="2016-10" db="EMBL/GenBank/DDBJ databases">
        <authorList>
            <person name="Varghese N."/>
        </authorList>
    </citation>
    <scope>NUCLEOTIDE SEQUENCE [LARGE SCALE GENOMIC DNA]</scope>
    <source>
        <strain evidence="4">92MFCol6.1</strain>
    </source>
</reference>
<dbReference type="InterPro" id="IPR009739">
    <property type="entry name" value="LprI-like_N"/>
</dbReference>
<dbReference type="EMBL" id="FWEU01000001">
    <property type="protein sequence ID" value="SLM22858.1"/>
    <property type="molecule type" value="Genomic_DNA"/>
</dbReference>
<dbReference type="RefSeq" id="WP_080148464.1">
    <property type="nucleotide sequence ID" value="NZ_FWEU01000001.1"/>
</dbReference>
<evidence type="ECO:0000256" key="1">
    <source>
        <dbReference type="SAM" id="SignalP"/>
    </source>
</evidence>
<sequence>MLNSERLPGRATRLLAGLLLLGPCLWASAQASPPPTVRKLPSGAELIAGDVRYLSPAYAPCMANAGTALDARRRCVDAEFKAHDDALNAAYSAARSTMTANDQQVLRDLQRQWLRQRDRRCPEGGNAAAQLDSQQCRIHMTLLRARQLQGGGAAALVAEAKAAPAPTQVAAHTADGEPDRQGRIVLQPGEGSITPALQVVFQVADCSGTDNVMTCQVRSMGVTRGGRKVAVTDVQPRLTRAGANAHAAAAVLLTASDFNGDGLPDLQVWQDNNGVYNAPVHAFYLFDAKGNRYVRAKALEAAIGGRDIDHIDNGRFVLRGKASPCEREDKVIQLRGTEPRTLLMRRYDTCRGQVPTESDLLK</sequence>
<evidence type="ECO:0000313" key="4">
    <source>
        <dbReference type="Proteomes" id="UP000191133"/>
    </source>
</evidence>
<accession>A0A1W1GUC9</accession>